<gene>
    <name evidence="1" type="ORF">CCAP1982_LOCUS21567</name>
</gene>
<keyword evidence="2" id="KW-1185">Reference proteome</keyword>
<reference evidence="1" key="1">
    <citation type="submission" date="2020-11" db="EMBL/GenBank/DDBJ databases">
        <authorList>
            <person name="Whitehead M."/>
        </authorList>
    </citation>
    <scope>NUCLEOTIDE SEQUENCE</scope>
    <source>
        <strain evidence="1">EGII</strain>
    </source>
</reference>
<proteinExistence type="predicted"/>
<dbReference type="AlphaFoldDB" id="A0A811VB65"/>
<protein>
    <submittedName>
        <fullName evidence="1">(Mediterranean fruit fly) hypothetical protein</fullName>
    </submittedName>
</protein>
<accession>A0A811VB65</accession>
<organism evidence="1 2">
    <name type="scientific">Ceratitis capitata</name>
    <name type="common">Mediterranean fruit fly</name>
    <name type="synonym">Tephritis capitata</name>
    <dbReference type="NCBI Taxonomy" id="7213"/>
    <lineage>
        <taxon>Eukaryota</taxon>
        <taxon>Metazoa</taxon>
        <taxon>Ecdysozoa</taxon>
        <taxon>Arthropoda</taxon>
        <taxon>Hexapoda</taxon>
        <taxon>Insecta</taxon>
        <taxon>Pterygota</taxon>
        <taxon>Neoptera</taxon>
        <taxon>Endopterygota</taxon>
        <taxon>Diptera</taxon>
        <taxon>Brachycera</taxon>
        <taxon>Muscomorpha</taxon>
        <taxon>Tephritoidea</taxon>
        <taxon>Tephritidae</taxon>
        <taxon>Ceratitis</taxon>
        <taxon>Ceratitis</taxon>
    </lineage>
</organism>
<evidence type="ECO:0000313" key="1">
    <source>
        <dbReference type="EMBL" id="CAD7013508.1"/>
    </source>
</evidence>
<dbReference type="EMBL" id="CAJHJT010000056">
    <property type="protein sequence ID" value="CAD7013508.1"/>
    <property type="molecule type" value="Genomic_DNA"/>
</dbReference>
<comment type="caution">
    <text evidence="1">The sequence shown here is derived from an EMBL/GenBank/DDBJ whole genome shotgun (WGS) entry which is preliminary data.</text>
</comment>
<dbReference type="Proteomes" id="UP000606786">
    <property type="component" value="Unassembled WGS sequence"/>
</dbReference>
<sequence>MSVYSNTAQLCSAVLNSRPWLNWLGWTARCIALRRCEEFVDEKPKLAAVLQWSSSLFRLLHFSSTNNQQTSKPTDQPTKQAINQTLEQQPILSASFGARPTVTAHITGETVKRQNGGSKG</sequence>
<name>A0A811VB65_CERCA</name>
<evidence type="ECO:0000313" key="2">
    <source>
        <dbReference type="Proteomes" id="UP000606786"/>
    </source>
</evidence>